<sequence>MRGLSKLLLLIVIIALLIPAYSASAAESQLRDVHIYRTLWKGDPRIIKPIQDMSFDFIVSTREHINGSDMVFIDKAGTDFILRAEGYPDVPAKLVGGFGDPADTGFEFLVDEHSPIPDGVPYQLIAPSISTEYVWHVEPGVVVVKGASSTPSNPTPTTPGNSLDYGNDIDPNYDQPISSTFKDVANNYWALTAIEDLAKRGVLGGYPDGKFRPEKIVTRAEFAKIMMLASGVKAKKVTKSTFADLQPSDWETPFVEASKQYLNGYKLSSGKVVFKPNSPALREDITTALVKLKGYDKTHMPDQSIIQAMFKDFNGISKFARDAVAIAIETGIASGFPDETFRPQQPVTRAQAAAMLWRAYQFGNDNKSDDTEDKVELDDNDNADNTEPVQLPDDGSGYSVSVQVVDVNGEAVNTGVYLRGEDRDYPVTNADREAGIYTFNQIPNGSYKIMFHYSGYKLQTSNKITVKGSNLSKIALRLSVPTYTLRGTAVDAGGNPLADLPVRLITSSNDGSYWPGTDADGEFKLTDIAPGSYTVVIGNASKPAATLAIVVNGDQSGIIVQAGN</sequence>
<dbReference type="EMBL" id="JAGKSP010000010">
    <property type="protein sequence ID" value="MBP3965303.1"/>
    <property type="molecule type" value="Genomic_DNA"/>
</dbReference>
<dbReference type="PANTHER" id="PTHR43308">
    <property type="entry name" value="OUTER MEMBRANE PROTEIN ALPHA-RELATED"/>
    <property type="match status" value="1"/>
</dbReference>
<dbReference type="RefSeq" id="WP_210661615.1">
    <property type="nucleotide sequence ID" value="NZ_JAGKSP010000010.1"/>
</dbReference>
<evidence type="ECO:0000259" key="3">
    <source>
        <dbReference type="PROSITE" id="PS50866"/>
    </source>
</evidence>
<comment type="caution">
    <text evidence="5">The sequence shown here is derived from an EMBL/GenBank/DDBJ whole genome shotgun (WGS) entry which is preliminary data.</text>
</comment>
<gene>
    <name evidence="5" type="ORF">I8J30_21570</name>
</gene>
<dbReference type="InterPro" id="IPR051465">
    <property type="entry name" value="Cell_Envelope_Struct_Comp"/>
</dbReference>
<feature type="region of interest" description="Disordered" evidence="1">
    <location>
        <begin position="146"/>
        <end position="166"/>
    </location>
</feature>
<feature type="domain" description="GOLD" evidence="3">
    <location>
        <begin position="382"/>
        <end position="480"/>
    </location>
</feature>
<feature type="compositionally biased region" description="Acidic residues" evidence="1">
    <location>
        <begin position="370"/>
        <end position="384"/>
    </location>
</feature>
<feature type="signal peptide" evidence="2">
    <location>
        <begin position="1"/>
        <end position="25"/>
    </location>
</feature>
<dbReference type="PROSITE" id="PS50866">
    <property type="entry name" value="GOLD"/>
    <property type="match status" value="1"/>
</dbReference>
<name>A0ABS5CHK5_9BACL</name>
<evidence type="ECO:0000313" key="6">
    <source>
        <dbReference type="Proteomes" id="UP000673394"/>
    </source>
</evidence>
<evidence type="ECO:0000259" key="4">
    <source>
        <dbReference type="PROSITE" id="PS51272"/>
    </source>
</evidence>
<dbReference type="Gene3D" id="2.60.40.1120">
    <property type="entry name" value="Carboxypeptidase-like, regulatory domain"/>
    <property type="match status" value="2"/>
</dbReference>
<keyword evidence="2" id="KW-0732">Signal</keyword>
<feature type="domain" description="SLH" evidence="4">
    <location>
        <begin position="177"/>
        <end position="240"/>
    </location>
</feature>
<feature type="region of interest" description="Disordered" evidence="1">
    <location>
        <begin position="364"/>
        <end position="395"/>
    </location>
</feature>
<evidence type="ECO:0000256" key="1">
    <source>
        <dbReference type="SAM" id="MobiDB-lite"/>
    </source>
</evidence>
<dbReference type="SUPFAM" id="SSF49452">
    <property type="entry name" value="Starch-binding domain-like"/>
    <property type="match status" value="2"/>
</dbReference>
<proteinExistence type="predicted"/>
<dbReference type="InterPro" id="IPR009038">
    <property type="entry name" value="GOLD_dom"/>
</dbReference>
<dbReference type="Pfam" id="PF00395">
    <property type="entry name" value="SLH"/>
    <property type="match status" value="2"/>
</dbReference>
<dbReference type="PROSITE" id="PS51272">
    <property type="entry name" value="SLH"/>
    <property type="match status" value="2"/>
</dbReference>
<protein>
    <submittedName>
        <fullName evidence="5">S-layer homology domain-containing protein</fullName>
    </submittedName>
</protein>
<organism evidence="5 6">
    <name type="scientific">Paenibacillus lignilyticus</name>
    <dbReference type="NCBI Taxonomy" id="1172615"/>
    <lineage>
        <taxon>Bacteria</taxon>
        <taxon>Bacillati</taxon>
        <taxon>Bacillota</taxon>
        <taxon>Bacilli</taxon>
        <taxon>Bacillales</taxon>
        <taxon>Paenibacillaceae</taxon>
        <taxon>Paenibacillus</taxon>
    </lineage>
</organism>
<dbReference type="PANTHER" id="PTHR43308:SF5">
    <property type="entry name" value="S-LAYER PROTEIN _ PEPTIDOGLYCAN ENDO-BETA-N-ACETYLGLUCOSAMINIDASE"/>
    <property type="match status" value="1"/>
</dbReference>
<reference evidence="5 6" key="1">
    <citation type="submission" date="2021-04" db="EMBL/GenBank/DDBJ databases">
        <title>Paenibacillus sp. DLE-14 whole genome sequence.</title>
        <authorList>
            <person name="Ham Y.J."/>
        </authorList>
    </citation>
    <scope>NUCLEOTIDE SEQUENCE [LARGE SCALE GENOMIC DNA]</scope>
    <source>
        <strain evidence="5 6">DLE-14</strain>
    </source>
</reference>
<evidence type="ECO:0000256" key="2">
    <source>
        <dbReference type="SAM" id="SignalP"/>
    </source>
</evidence>
<feature type="domain" description="SLH" evidence="4">
    <location>
        <begin position="307"/>
        <end position="370"/>
    </location>
</feature>
<accession>A0ABS5CHK5</accession>
<dbReference type="InterPro" id="IPR001119">
    <property type="entry name" value="SLH_dom"/>
</dbReference>
<feature type="chain" id="PRO_5045363982" evidence="2">
    <location>
        <begin position="26"/>
        <end position="564"/>
    </location>
</feature>
<dbReference type="InterPro" id="IPR013784">
    <property type="entry name" value="Carb-bd-like_fold"/>
</dbReference>
<keyword evidence="6" id="KW-1185">Reference proteome</keyword>
<dbReference type="Proteomes" id="UP000673394">
    <property type="component" value="Unassembled WGS sequence"/>
</dbReference>
<evidence type="ECO:0000313" key="5">
    <source>
        <dbReference type="EMBL" id="MBP3965303.1"/>
    </source>
</evidence>